<feature type="repeat" description="TPR" evidence="1">
    <location>
        <begin position="148"/>
        <end position="181"/>
    </location>
</feature>
<evidence type="ECO:0000256" key="1">
    <source>
        <dbReference type="PROSITE-ProRule" id="PRU00339"/>
    </source>
</evidence>
<feature type="compositionally biased region" description="Polar residues" evidence="2">
    <location>
        <begin position="1703"/>
        <end position="1719"/>
    </location>
</feature>
<feature type="compositionally biased region" description="Polar residues" evidence="2">
    <location>
        <begin position="1909"/>
        <end position="1919"/>
    </location>
</feature>
<feature type="region of interest" description="Disordered" evidence="2">
    <location>
        <begin position="829"/>
        <end position="850"/>
    </location>
</feature>
<accession>A0AAV6GAZ5</accession>
<feature type="repeat" description="TPR" evidence="1">
    <location>
        <begin position="521"/>
        <end position="554"/>
    </location>
</feature>
<gene>
    <name evidence="5" type="ORF">AALO_G00163590</name>
</gene>
<dbReference type="Pfam" id="PF13424">
    <property type="entry name" value="TPR_12"/>
    <property type="match status" value="4"/>
</dbReference>
<feature type="repeat" description="TPR" evidence="1">
    <location>
        <begin position="601"/>
        <end position="634"/>
    </location>
</feature>
<evidence type="ECO:0008006" key="7">
    <source>
        <dbReference type="Google" id="ProtNLM"/>
    </source>
</evidence>
<dbReference type="FunFam" id="1.25.40.10:FF:000096">
    <property type="entry name" value="Tetratricopeptide repeat domain 28"/>
    <property type="match status" value="1"/>
</dbReference>
<evidence type="ECO:0000313" key="5">
    <source>
        <dbReference type="EMBL" id="KAG5272273.1"/>
    </source>
</evidence>
<dbReference type="Gene3D" id="1.25.40.10">
    <property type="entry name" value="Tetratricopeptide repeat domain"/>
    <property type="match status" value="5"/>
</dbReference>
<dbReference type="Pfam" id="PF26117">
    <property type="entry name" value="TTC28_C"/>
    <property type="match status" value="1"/>
</dbReference>
<dbReference type="Proteomes" id="UP000823561">
    <property type="component" value="Chromosome 12"/>
</dbReference>
<sequence length="1944" mass="209778">MQDLERAKQYHQSQLGIADELKDQAAQGRASSNLGIIHQMCGDYETALKLHKAHLAIAQELSDHAAQGRAYGNMGNAYNALGAHEQAVRYHRQELQISMEVSDRASQASTHGNLAVAYQALGAHDRALQHYQHHLGIARELRDVQSQARALGNLGNFHCSRGEFAQAVPFYEQYLRLVPDLQDMEGEGKVCHNLGYAHYCLGSYQQAVKYYEQDLALARDLHDKLSQAKAYCNLGLAHKALGAYAQAEECQRYLLSLAQSLGNVQARFRALGNLGDIYVCKKDVAGAVQFYEQQLALAQAQQQGGSGGGGDGDRRMEAGAHAALGAAHRLLQQYERALAYHTQELHVQQQLGDLQGELQAHGRLAAVHMAQGHYELALRCYEDQLQLAQRLKEPSAEARVYGNMGITKMNMGVVEEALGFFEQQLATLQQLSSSQASLERGRAYGNLGDCYDALGDHEEAIKHYEQHLSVAQSLNHLQDQERAYSGLGNGHRALGHLQQALVCFEKRLVVAHELGECALKAQAYAELGALHSLLGNYEQALSCLERQLAIARETRDRPLEADASCGLGGVYQLMSEHEMALRCHQLDLQIATETGSAERQARAYGNLGLTYESLGNHERAVAFQEQHLSIAAETNDLAAKTLAYGSLGRTHHTLRNYSQAVMYLQEGLRLAEQLSRREDEAKIRHRLGLSLWASGNLEEAQHQLYRASALFETIRHEAQHSTDYKLSLFHLQTACYQALQRVLVSLALAVAERGRTRAFADLLVERQTGHQDDPYTPVTVETILETVNAQRALVLYYSLAAGYLYSWLLAPGSGILKFHEVYVGEGGSEGGSAEFQESGGGVGSPPAASSLDQHIASTREALGVESYYSRVCSSSETESEAGDLLDFEDRLSSADPSGFLRRVSRTSLFNRSFHSMSSLASAPVSPVRESSSLPRRNSSTKPPLRALYDLLIAPMEGGLMHSCGAAGRLKQLVLVLEGELYLIPFALLKGSCSNEYLYERFSLIAVPSIGGLTATSKGVSRRTGSGQITGGVSMAAVVGNPRLPSGVMDRWLWGPMPSAEEEALMVAEQLGCQALTGAVATKERVMAALSQAECVHFATHVSWKLAALVLSPVPDVAGGASHAHTHATHTAHTHAHTHATHTAHTLPDDASDAESICDSTPLQDILLTAADLLDLKLSVKLVVLGSYQESVSKVTADGVVGLTRAFLAAGAQCVCVSLWPVPVAASKLFTQNFYSSLLAGARASAALVDAMRSVQSNKQFSHPSNWAGFMLIGNDVKLNSSSSLIGQALAEILQYPDKARDALRVLLHLVEKSLQRIQNGQRNSMYTSQQSVENKVGGVPGWQNLLMAVGFRLDLAGTGLPAAVFFPTADPGERLQQCSATLQSLLGLPHPALQALCKLITISEAGEQLINRAAKTVVAMLHQVLVQLQSGEREQDFSITPIQTSISVQLWRLPGCHEFLAALGFDLCEVGQEEVVLKTGKLASRRIMQFALQSLLALFDSTELPKRLSLDSSSSLESLASSQGGRRRRRRGSRGALSCPPDGHPSQSLVSHGDSGRPGGVRGLQHHQQRTAGNSVANHDRRTPGRAWSRSGQWWGEGCRRLSGQCHQRGSPAPGVADGARRPPSPRKPPGSSDTGESSDQSSTETDSTVRSQEERPPPAPLDPQELAQKILEETQSHLIAVESLQRTAGGGQDAPVSGFRTAETSAFTRPASRGSQSAPSPSQNPRPKPPSRNSSLQKASSGYNSPATSDASLKDSQPSPSLCGTPSLRLKYPSSPYSGHISRSPSNVSPSSGHQSPGGSAPSPALSYSSSSSRSSPGDAPLDRLRLAAIDEKVQAIHNLKTFWACASQPPPVGGPVRALRGRAKMSPVQRDVLGLLHLSPRHTPANQTQQDTKNSSSTNGKLHAQKDTPSSGSSPAPQTIRLPSGNGYKFLSPGRFFPSSKC</sequence>
<feature type="repeat" description="TPR" evidence="1">
    <location>
        <begin position="441"/>
        <end position="474"/>
    </location>
</feature>
<dbReference type="SMART" id="SM00028">
    <property type="entry name" value="TPR"/>
    <property type="match status" value="17"/>
</dbReference>
<dbReference type="FunFam" id="1.25.40.10:FF:000260">
    <property type="entry name" value="tetratricopeptide repeat protein 28 isoform X1"/>
    <property type="match status" value="1"/>
</dbReference>
<feature type="compositionally biased region" description="Low complexity" evidence="2">
    <location>
        <begin position="1630"/>
        <end position="1649"/>
    </location>
</feature>
<dbReference type="FunFam" id="1.25.40.10:FF:000223">
    <property type="entry name" value="Tetratricopeptide repeat domain 28"/>
    <property type="match status" value="1"/>
</dbReference>
<dbReference type="Pfam" id="PF12770">
    <property type="entry name" value="CHAT"/>
    <property type="match status" value="1"/>
</dbReference>
<dbReference type="PANTHER" id="PTHR10098">
    <property type="entry name" value="RAPSYN-RELATED"/>
    <property type="match status" value="1"/>
</dbReference>
<feature type="repeat" description="TPR" evidence="1">
    <location>
        <begin position="641"/>
        <end position="674"/>
    </location>
</feature>
<dbReference type="SUPFAM" id="SSF48452">
    <property type="entry name" value="TPR-like"/>
    <property type="match status" value="3"/>
</dbReference>
<dbReference type="Pfam" id="PF13181">
    <property type="entry name" value="TPR_8"/>
    <property type="match status" value="2"/>
</dbReference>
<feature type="compositionally biased region" description="Polar residues" evidence="2">
    <location>
        <begin position="1886"/>
        <end position="1902"/>
    </location>
</feature>
<evidence type="ECO:0000256" key="2">
    <source>
        <dbReference type="SAM" id="MobiDB-lite"/>
    </source>
</evidence>
<protein>
    <recommendedName>
        <fullName evidence="7">CHAT domain-containing protein</fullName>
    </recommendedName>
</protein>
<evidence type="ECO:0000259" key="4">
    <source>
        <dbReference type="Pfam" id="PF26117"/>
    </source>
</evidence>
<feature type="domain" description="CHAT" evidence="3">
    <location>
        <begin position="942"/>
        <end position="1274"/>
    </location>
</feature>
<feature type="region of interest" description="Disordered" evidence="2">
    <location>
        <begin position="1882"/>
        <end position="1944"/>
    </location>
</feature>
<dbReference type="InterPro" id="IPR058900">
    <property type="entry name" value="TTC28_C"/>
</dbReference>
<feature type="region of interest" description="Disordered" evidence="2">
    <location>
        <begin position="1515"/>
        <end position="1822"/>
    </location>
</feature>
<evidence type="ECO:0000259" key="3">
    <source>
        <dbReference type="Pfam" id="PF12770"/>
    </source>
</evidence>
<organism evidence="5 6">
    <name type="scientific">Alosa alosa</name>
    <name type="common">allis shad</name>
    <dbReference type="NCBI Taxonomy" id="278164"/>
    <lineage>
        <taxon>Eukaryota</taxon>
        <taxon>Metazoa</taxon>
        <taxon>Chordata</taxon>
        <taxon>Craniata</taxon>
        <taxon>Vertebrata</taxon>
        <taxon>Euteleostomi</taxon>
        <taxon>Actinopterygii</taxon>
        <taxon>Neopterygii</taxon>
        <taxon>Teleostei</taxon>
        <taxon>Clupei</taxon>
        <taxon>Clupeiformes</taxon>
        <taxon>Clupeoidei</taxon>
        <taxon>Clupeidae</taxon>
        <taxon>Alosa</taxon>
    </lineage>
</organism>
<dbReference type="PANTHER" id="PTHR10098:SF108">
    <property type="entry name" value="TETRATRICOPEPTIDE REPEAT PROTEIN 28"/>
    <property type="match status" value="1"/>
</dbReference>
<reference evidence="5" key="1">
    <citation type="submission" date="2020-10" db="EMBL/GenBank/DDBJ databases">
        <title>Chromosome-scale genome assembly of the Allis shad, Alosa alosa.</title>
        <authorList>
            <person name="Margot Z."/>
            <person name="Christophe K."/>
            <person name="Cabau C."/>
            <person name="Louis A."/>
            <person name="Berthelot C."/>
            <person name="Parey E."/>
            <person name="Roest Crollius H."/>
            <person name="Montfort J."/>
            <person name="Robinson-Rechavi M."/>
            <person name="Bucao C."/>
            <person name="Bouchez O."/>
            <person name="Gislard M."/>
            <person name="Lluch J."/>
            <person name="Milhes M."/>
            <person name="Lampietro C."/>
            <person name="Lopez Roques C."/>
            <person name="Donnadieu C."/>
            <person name="Braasch I."/>
            <person name="Desvignes T."/>
            <person name="Postlethwait J."/>
            <person name="Bobe J."/>
            <person name="Guiguen Y."/>
        </authorList>
    </citation>
    <scope>NUCLEOTIDE SEQUENCE</scope>
    <source>
        <strain evidence="5">M-15738</strain>
        <tissue evidence="5">Blood</tissue>
    </source>
</reference>
<feature type="compositionally biased region" description="Basic residues" evidence="2">
    <location>
        <begin position="1123"/>
        <end position="1141"/>
    </location>
</feature>
<comment type="caution">
    <text evidence="5">The sequence shown here is derived from an EMBL/GenBank/DDBJ whole genome shotgun (WGS) entry which is preliminary data.</text>
</comment>
<feature type="domain" description="TTC28 C-terminal" evidence="4">
    <location>
        <begin position="1388"/>
        <end position="1503"/>
    </location>
</feature>
<dbReference type="EMBL" id="JADWDJ010000012">
    <property type="protein sequence ID" value="KAG5272273.1"/>
    <property type="molecule type" value="Genomic_DNA"/>
</dbReference>
<dbReference type="InterPro" id="IPR011990">
    <property type="entry name" value="TPR-like_helical_dom_sf"/>
</dbReference>
<dbReference type="PROSITE" id="PS50005">
    <property type="entry name" value="TPR"/>
    <property type="match status" value="5"/>
</dbReference>
<keyword evidence="6" id="KW-1185">Reference proteome</keyword>
<feature type="compositionally biased region" description="Polar residues" evidence="2">
    <location>
        <begin position="1737"/>
        <end position="1765"/>
    </location>
</feature>
<dbReference type="InterPro" id="IPR019734">
    <property type="entry name" value="TPR_rpt"/>
</dbReference>
<proteinExistence type="predicted"/>
<dbReference type="Pfam" id="PF13176">
    <property type="entry name" value="TPR_7"/>
    <property type="match status" value="4"/>
</dbReference>
<evidence type="ECO:0000313" key="6">
    <source>
        <dbReference type="Proteomes" id="UP000823561"/>
    </source>
</evidence>
<dbReference type="FunFam" id="1.25.40.10:FF:000056">
    <property type="entry name" value="Tetratricopeptide repeat domain 28"/>
    <property type="match status" value="1"/>
</dbReference>
<dbReference type="InterPro" id="IPR024983">
    <property type="entry name" value="CHAT_dom"/>
</dbReference>
<feature type="region of interest" description="Disordered" evidence="2">
    <location>
        <begin position="1120"/>
        <end position="1145"/>
    </location>
</feature>
<name>A0AAV6GAZ5_9TELE</name>
<feature type="compositionally biased region" description="Low complexity" evidence="2">
    <location>
        <begin position="1783"/>
        <end position="1821"/>
    </location>
</feature>
<feature type="compositionally biased region" description="Low complexity" evidence="2">
    <location>
        <begin position="1515"/>
        <end position="1524"/>
    </location>
</feature>
<keyword evidence="1" id="KW-0802">TPR repeat</keyword>